<comment type="caution">
    <text evidence="1">The sequence shown here is derived from an EMBL/GenBank/DDBJ whole genome shotgun (WGS) entry which is preliminary data.</text>
</comment>
<dbReference type="RefSeq" id="WP_262660908.1">
    <property type="nucleotide sequence ID" value="NZ_JAMHKS010000062.1"/>
</dbReference>
<gene>
    <name evidence="1" type="ORF">M8318_02880</name>
</gene>
<dbReference type="Proteomes" id="UP001062027">
    <property type="component" value="Unassembled WGS sequence"/>
</dbReference>
<evidence type="ECO:0008006" key="3">
    <source>
        <dbReference type="Google" id="ProtNLM"/>
    </source>
</evidence>
<proteinExistence type="predicted"/>
<protein>
    <recommendedName>
        <fullName evidence="3">Anti-sigma factor</fullName>
    </recommendedName>
</protein>
<sequence length="266" mass="29260">MKTIRFTPPYGDEAIVAWLDGEMAESDAEQFARLLRSDDLLAGRTAELMKSNQDYHAAFSALLEEAPGARMQARLAAHLSEQAPPRAGVSRRALIAASVCFLLTGTGVGYLARTLSGEGQDERDENANIRDLEAHYMSLYSTETLLDADSSPPVLRRGLARIAQDVGLHLREQQLVLHNSELKMVRILRYEHTAIAQIAWHQADYGPLALCISPLGQGGATALSSEQRYGMHIAWWHARGYQFALIGRTPVAQLQQAARQLQAALS</sequence>
<name>A0ABT2R6W0_9ENTR</name>
<evidence type="ECO:0000313" key="2">
    <source>
        <dbReference type="Proteomes" id="UP001062027"/>
    </source>
</evidence>
<dbReference type="EMBL" id="JAMHKS010000062">
    <property type="protein sequence ID" value="MCU6676612.1"/>
    <property type="molecule type" value="Genomic_DNA"/>
</dbReference>
<evidence type="ECO:0000313" key="1">
    <source>
        <dbReference type="EMBL" id="MCU6676612.1"/>
    </source>
</evidence>
<accession>A0ABT2R6W0</accession>
<organism evidence="1 2">
    <name type="scientific">Leclercia tamurae</name>
    <dbReference type="NCBI Taxonomy" id="2926467"/>
    <lineage>
        <taxon>Bacteria</taxon>
        <taxon>Pseudomonadati</taxon>
        <taxon>Pseudomonadota</taxon>
        <taxon>Gammaproteobacteria</taxon>
        <taxon>Enterobacterales</taxon>
        <taxon>Enterobacteriaceae</taxon>
        <taxon>Leclercia</taxon>
    </lineage>
</organism>
<reference evidence="1" key="1">
    <citation type="submission" date="2022-05" db="EMBL/GenBank/DDBJ databases">
        <title>Description of a novel species of Leclercia; Leclercia tamurae and the Proposal for a Novel Genus Silvania gen. nov. Containing Two Novel Species Silvania hatchlandensis sp. nov. and Silvania confinis sp. nov. Isolated from the Rhizosphere of Oak.</title>
        <authorList>
            <person name="Maddock D.W."/>
            <person name="Brady C.L."/>
            <person name="Denman S."/>
            <person name="Arnold D."/>
        </authorList>
    </citation>
    <scope>NUCLEOTIDE SEQUENCE</scope>
    <source>
        <strain evidence="1">H6S3</strain>
    </source>
</reference>
<keyword evidence="2" id="KW-1185">Reference proteome</keyword>